<sequence>MNISKFLRAVGLSLMVFLLAGGISGQAIAQKKKKKSKKNKQKSEVVVPTEKDLRNAEMFFAQAEKFYILDDFVKAYVYFEKSLEYDPNNPAAHFKMAEISMRRNQNEDAMTHAQKALELDKTNKYYYLVNAEVYKKTGELEKAIQVYKDLMANVEKTDEFNFELAGLYLYLKKFDEALGALDKVEEVYGLNEQVVFQKQKIYIQQGKLESAVAEGEKLIKAFPDEPQFVLALSEILISNNRLNQAQDLLADYLEDNKSAEVRMLLGQIQVEQGEHEVGKANIHVAMKDPKLTIEAKLPYAVSLFQQLPKEDAKLEAKQMCEMLVKVHPEEASAFALFGDYYFTLEEKENAQVQYLKSLELDDNNLAVWQNVINIDFEKEDMDAAIAHSNKALELFPNQAMLYYFNGTAYLMEKNYKNAVQAFEQGRKLSSNNEQLTTVFYGQLGDAYNGIDDHEKSDKAYKEALNLDPNSEHVLNNYSYFLSLRKENLEEAKQMSEKLIKLHPDNGTYLDTYGWVLYQMGDFPAAKEFLKKAVDLGETSGAVLEHYGDVLFQLGEESEALEYWEKAKVKGDASDLLDKKIKHQKLYE</sequence>
<dbReference type="InterPro" id="IPR011990">
    <property type="entry name" value="TPR-like_helical_dom_sf"/>
</dbReference>
<dbReference type="AlphaFoldDB" id="A0AAN4VV60"/>
<feature type="repeat" description="TPR" evidence="3">
    <location>
        <begin position="331"/>
        <end position="364"/>
    </location>
</feature>
<dbReference type="Proteomes" id="UP001310022">
    <property type="component" value="Unassembled WGS sequence"/>
</dbReference>
<proteinExistence type="predicted"/>
<evidence type="ECO:0000313" key="5">
    <source>
        <dbReference type="EMBL" id="GJM59656.1"/>
    </source>
</evidence>
<dbReference type="InterPro" id="IPR019734">
    <property type="entry name" value="TPR_rpt"/>
</dbReference>
<evidence type="ECO:0000256" key="2">
    <source>
        <dbReference type="ARBA" id="ARBA00022803"/>
    </source>
</evidence>
<dbReference type="PROSITE" id="PS50005">
    <property type="entry name" value="TPR"/>
    <property type="match status" value="5"/>
</dbReference>
<dbReference type="InterPro" id="IPR051012">
    <property type="entry name" value="CellSynth/LPSAsmb/PSIAsmb"/>
</dbReference>
<feature type="repeat" description="TPR" evidence="3">
    <location>
        <begin position="437"/>
        <end position="470"/>
    </location>
</feature>
<keyword evidence="6" id="KW-1185">Reference proteome</keyword>
<dbReference type="RefSeq" id="WP_338235648.1">
    <property type="nucleotide sequence ID" value="NZ_BQKE01000001.1"/>
</dbReference>
<organism evidence="5 6">
    <name type="scientific">Persicobacter diffluens</name>
    <dbReference type="NCBI Taxonomy" id="981"/>
    <lineage>
        <taxon>Bacteria</taxon>
        <taxon>Pseudomonadati</taxon>
        <taxon>Bacteroidota</taxon>
        <taxon>Cytophagia</taxon>
        <taxon>Cytophagales</taxon>
        <taxon>Persicobacteraceae</taxon>
        <taxon>Persicobacter</taxon>
    </lineage>
</organism>
<accession>A0AAN4VV60</accession>
<dbReference type="Pfam" id="PF13181">
    <property type="entry name" value="TPR_8"/>
    <property type="match status" value="2"/>
</dbReference>
<feature type="repeat" description="TPR" evidence="3">
    <location>
        <begin position="90"/>
        <end position="123"/>
    </location>
</feature>
<evidence type="ECO:0008006" key="7">
    <source>
        <dbReference type="Google" id="ProtNLM"/>
    </source>
</evidence>
<evidence type="ECO:0000256" key="4">
    <source>
        <dbReference type="SAM" id="SignalP"/>
    </source>
</evidence>
<dbReference type="Gene3D" id="1.25.40.10">
    <property type="entry name" value="Tetratricopeptide repeat domain"/>
    <property type="match status" value="4"/>
</dbReference>
<comment type="caution">
    <text evidence="5">The sequence shown here is derived from an EMBL/GenBank/DDBJ whole genome shotgun (WGS) entry which is preliminary data.</text>
</comment>
<keyword evidence="1" id="KW-0677">Repeat</keyword>
<evidence type="ECO:0000256" key="3">
    <source>
        <dbReference type="PROSITE-ProRule" id="PRU00339"/>
    </source>
</evidence>
<keyword evidence="2 3" id="KW-0802">TPR repeat</keyword>
<dbReference type="PANTHER" id="PTHR45586">
    <property type="entry name" value="TPR REPEAT-CONTAINING PROTEIN PA4667"/>
    <property type="match status" value="1"/>
</dbReference>
<feature type="chain" id="PRO_5042999246" description="Tetratricopeptide repeat protein" evidence="4">
    <location>
        <begin position="30"/>
        <end position="587"/>
    </location>
</feature>
<dbReference type="Pfam" id="PF14559">
    <property type="entry name" value="TPR_19"/>
    <property type="match status" value="2"/>
</dbReference>
<reference evidence="5 6" key="1">
    <citation type="submission" date="2021-12" db="EMBL/GenBank/DDBJ databases">
        <title>Genome sequencing of bacteria with rrn-lacking chromosome and rrn-plasmid.</title>
        <authorList>
            <person name="Anda M."/>
            <person name="Iwasaki W."/>
        </authorList>
    </citation>
    <scope>NUCLEOTIDE SEQUENCE [LARGE SCALE GENOMIC DNA]</scope>
    <source>
        <strain evidence="5 6">NBRC 15940</strain>
    </source>
</reference>
<evidence type="ECO:0000256" key="1">
    <source>
        <dbReference type="ARBA" id="ARBA00022737"/>
    </source>
</evidence>
<dbReference type="EMBL" id="BQKE01000001">
    <property type="protein sequence ID" value="GJM59656.1"/>
    <property type="molecule type" value="Genomic_DNA"/>
</dbReference>
<name>A0AAN4VV60_9BACT</name>
<feature type="repeat" description="TPR" evidence="3">
    <location>
        <begin position="399"/>
        <end position="432"/>
    </location>
</feature>
<evidence type="ECO:0000313" key="6">
    <source>
        <dbReference type="Proteomes" id="UP001310022"/>
    </source>
</evidence>
<feature type="repeat" description="TPR" evidence="3">
    <location>
        <begin position="56"/>
        <end position="89"/>
    </location>
</feature>
<dbReference type="Pfam" id="PF13432">
    <property type="entry name" value="TPR_16"/>
    <property type="match status" value="1"/>
</dbReference>
<dbReference type="SUPFAM" id="SSF48452">
    <property type="entry name" value="TPR-like"/>
    <property type="match status" value="3"/>
</dbReference>
<keyword evidence="4" id="KW-0732">Signal</keyword>
<protein>
    <recommendedName>
        <fullName evidence="7">Tetratricopeptide repeat protein</fullName>
    </recommendedName>
</protein>
<dbReference type="SMART" id="SM00028">
    <property type="entry name" value="TPR"/>
    <property type="match status" value="9"/>
</dbReference>
<feature type="signal peptide" evidence="4">
    <location>
        <begin position="1"/>
        <end position="29"/>
    </location>
</feature>
<dbReference type="PANTHER" id="PTHR45586:SF1">
    <property type="entry name" value="LIPOPOLYSACCHARIDE ASSEMBLY PROTEIN B"/>
    <property type="match status" value="1"/>
</dbReference>
<gene>
    <name evidence="5" type="ORF">PEDI_02080</name>
</gene>